<protein>
    <submittedName>
        <fullName evidence="3">Uncharacterized protein</fullName>
    </submittedName>
</protein>
<keyword evidence="2" id="KW-0812">Transmembrane</keyword>
<dbReference type="AlphaFoldDB" id="A0A423W571"/>
<feature type="compositionally biased region" description="Polar residues" evidence="1">
    <location>
        <begin position="1"/>
        <end position="17"/>
    </location>
</feature>
<feature type="region of interest" description="Disordered" evidence="1">
    <location>
        <begin position="1"/>
        <end position="58"/>
    </location>
</feature>
<sequence>MSSNSTQIGKGASTWQQGDRETEVNYEMVSSMDPDTSLSTADGRARPPLQLPGPSPPHQSMTRRIIDILLSFIPLAFIAFASVTLAYDGVAVTQGSPAFNILRLSSYGPTIFPIMFAAIGGRAIRAIAMWKLEGGTTIGRIEQLAGSQTIFGALCTNFHLRIFDFSTLTILAFWAVSVIGSQAALRIVSEVPSHPRHTEQVTTLDSQTPMWHALTASDWATDIFQAMFSNALISAISSAAIEKTQDSYGNLKVPVLETLDGYASSDWVTLPTSTDANASVIYSSLVGLPFGPQSSSETSSFTLHTSYLSLDCPVFRIDSGQCEDLYKENLTLADEFLRTAEPLQPSTNSWKFAAGPQLKTSDTTDDIKDACEAGFLLGVTTCYKGCTPTQPSWNARKIAWSSTSKAGFSHVECDLRTTYADVNYTCVKGVCQAQGVRQTPNPPHDANVTAFDMNLGTMALGMISHLAQMYPAVDSGATTPVMQYILSPSEALTQHVRNDSISIIDVGRRQFEIRLGQLINTIYLIGISPSVVSGQIPIDQANVNPPLDSYSDYQFLNTSSVESTATTSQNLLQCHKVWFSVLVVASTVSLAAGIAGIVIRSRSLLPDVLGTLAIANMEEVPTCGSTLDGLEKARLLKHYDVKMVDVEPAETYGRIALVSSRSGNKYGGIEKERLYI</sequence>
<reference evidence="3 4" key="1">
    <citation type="submission" date="2015-09" db="EMBL/GenBank/DDBJ databases">
        <title>Host preference determinants of Valsa canker pathogens revealed by comparative genomics.</title>
        <authorList>
            <person name="Yin Z."/>
            <person name="Huang L."/>
        </authorList>
    </citation>
    <scope>NUCLEOTIDE SEQUENCE [LARGE SCALE GENOMIC DNA]</scope>
    <source>
        <strain evidence="3 4">SXYLt</strain>
    </source>
</reference>
<feature type="transmembrane region" description="Helical" evidence="2">
    <location>
        <begin position="107"/>
        <end position="124"/>
    </location>
</feature>
<comment type="caution">
    <text evidence="3">The sequence shown here is derived from an EMBL/GenBank/DDBJ whole genome shotgun (WGS) entry which is preliminary data.</text>
</comment>
<organism evidence="3 4">
    <name type="scientific">Cytospora leucostoma</name>
    <dbReference type="NCBI Taxonomy" id="1230097"/>
    <lineage>
        <taxon>Eukaryota</taxon>
        <taxon>Fungi</taxon>
        <taxon>Dikarya</taxon>
        <taxon>Ascomycota</taxon>
        <taxon>Pezizomycotina</taxon>
        <taxon>Sordariomycetes</taxon>
        <taxon>Sordariomycetidae</taxon>
        <taxon>Diaporthales</taxon>
        <taxon>Cytosporaceae</taxon>
        <taxon>Cytospora</taxon>
    </lineage>
</organism>
<keyword evidence="2" id="KW-1133">Transmembrane helix</keyword>
<evidence type="ECO:0000313" key="3">
    <source>
        <dbReference type="EMBL" id="ROV98484.1"/>
    </source>
</evidence>
<evidence type="ECO:0000256" key="2">
    <source>
        <dbReference type="SAM" id="Phobius"/>
    </source>
</evidence>
<gene>
    <name evidence="3" type="ORF">VPNG_08531</name>
</gene>
<dbReference type="Proteomes" id="UP000285146">
    <property type="component" value="Unassembled WGS sequence"/>
</dbReference>
<keyword evidence="2" id="KW-0472">Membrane</keyword>
<evidence type="ECO:0000256" key="1">
    <source>
        <dbReference type="SAM" id="MobiDB-lite"/>
    </source>
</evidence>
<keyword evidence="4" id="KW-1185">Reference proteome</keyword>
<proteinExistence type="predicted"/>
<dbReference type="InParanoid" id="A0A423W571"/>
<dbReference type="EMBL" id="LKEB01000061">
    <property type="protein sequence ID" value="ROV98484.1"/>
    <property type="molecule type" value="Genomic_DNA"/>
</dbReference>
<dbReference type="STRING" id="1230097.A0A423W571"/>
<name>A0A423W571_9PEZI</name>
<evidence type="ECO:0000313" key="4">
    <source>
        <dbReference type="Proteomes" id="UP000285146"/>
    </source>
</evidence>
<feature type="transmembrane region" description="Helical" evidence="2">
    <location>
        <begin position="577"/>
        <end position="599"/>
    </location>
</feature>
<dbReference type="OrthoDB" id="3692311at2759"/>
<feature type="transmembrane region" description="Helical" evidence="2">
    <location>
        <begin position="68"/>
        <end position="87"/>
    </location>
</feature>
<accession>A0A423W571</accession>